<accession>A0ABU3P906</accession>
<dbReference type="Gene3D" id="3.40.50.720">
    <property type="entry name" value="NAD(P)-binding Rossmann-like Domain"/>
    <property type="match status" value="1"/>
</dbReference>
<feature type="domain" description="GFO/IDH/MocA-like oxidoreductase" evidence="4">
    <location>
        <begin position="131"/>
        <end position="253"/>
    </location>
</feature>
<evidence type="ECO:0000313" key="5">
    <source>
        <dbReference type="EMBL" id="MDT8999029.1"/>
    </source>
</evidence>
<keyword evidence="2" id="KW-0560">Oxidoreductase</keyword>
<comment type="similarity">
    <text evidence="1">Belongs to the Gfo/Idh/MocA family.</text>
</comment>
<evidence type="ECO:0000259" key="4">
    <source>
        <dbReference type="Pfam" id="PF22725"/>
    </source>
</evidence>
<dbReference type="PANTHER" id="PTHR22604">
    <property type="entry name" value="OXIDOREDUCTASES"/>
    <property type="match status" value="1"/>
</dbReference>
<comment type="caution">
    <text evidence="5">The sequence shown here is derived from an EMBL/GenBank/DDBJ whole genome shotgun (WGS) entry which is preliminary data.</text>
</comment>
<proteinExistence type="inferred from homology"/>
<dbReference type="InterPro" id="IPR055170">
    <property type="entry name" value="GFO_IDH_MocA-like_dom"/>
</dbReference>
<dbReference type="Proteomes" id="UP001246372">
    <property type="component" value="Unassembled WGS sequence"/>
</dbReference>
<evidence type="ECO:0000256" key="2">
    <source>
        <dbReference type="ARBA" id="ARBA00023002"/>
    </source>
</evidence>
<protein>
    <submittedName>
        <fullName evidence="5">Gfo/Idh/MocA family oxidoreductase</fullName>
    </submittedName>
</protein>
<name>A0ABU3P906_9BURK</name>
<evidence type="ECO:0000256" key="1">
    <source>
        <dbReference type="ARBA" id="ARBA00010928"/>
    </source>
</evidence>
<dbReference type="InterPro" id="IPR050984">
    <property type="entry name" value="Gfo/Idh/MocA_domain"/>
</dbReference>
<dbReference type="RefSeq" id="WP_315649519.1">
    <property type="nucleotide sequence ID" value="NZ_JAVXZY010000002.1"/>
</dbReference>
<dbReference type="EMBL" id="JAVXZY010000002">
    <property type="protein sequence ID" value="MDT8999029.1"/>
    <property type="molecule type" value="Genomic_DNA"/>
</dbReference>
<gene>
    <name evidence="5" type="ORF">RQP53_07090</name>
</gene>
<dbReference type="Pfam" id="PF01408">
    <property type="entry name" value="GFO_IDH_MocA"/>
    <property type="match status" value="1"/>
</dbReference>
<organism evidence="5 6">
    <name type="scientific">Roseateles aquae</name>
    <dbReference type="NCBI Taxonomy" id="3077235"/>
    <lineage>
        <taxon>Bacteria</taxon>
        <taxon>Pseudomonadati</taxon>
        <taxon>Pseudomonadota</taxon>
        <taxon>Betaproteobacteria</taxon>
        <taxon>Burkholderiales</taxon>
        <taxon>Sphaerotilaceae</taxon>
        <taxon>Roseateles</taxon>
    </lineage>
</organism>
<dbReference type="Gene3D" id="3.30.360.10">
    <property type="entry name" value="Dihydrodipicolinate Reductase, domain 2"/>
    <property type="match status" value="1"/>
</dbReference>
<sequence length="332" mass="36416">MTESFRWGLIGPGAIANRFAEAVAGLPDCRLEAVLGRDAQRAQAFAARWQIPTVARQVDELLALPLDAIYIATPHAQHAEFLMACLRARRPVLCEKPLVANLAQGQAVLDLAAQQGVFLMEALWTRFLPVYQQLAPRLRGGAVGELRSIRSSFCFPSRFDPNSRLYDPAQAGGALLDIGIYCLAMTRWVMAEAQGGCPAVREFQAEAVFAPSGVDQRLTATIAFENGLAAQLVCAVDGMAENSLHIEGSSGRIVLPEFWQAQEALLYQESAEPQRLLAPWAINGFEGEVAECMRCIRAGLLESPLMPHSESLALLAWMDQLRRQIGLHYPFE</sequence>
<dbReference type="SUPFAM" id="SSF55347">
    <property type="entry name" value="Glyceraldehyde-3-phosphate dehydrogenase-like, C-terminal domain"/>
    <property type="match status" value="1"/>
</dbReference>
<keyword evidence="6" id="KW-1185">Reference proteome</keyword>
<dbReference type="Pfam" id="PF22725">
    <property type="entry name" value="GFO_IDH_MocA_C3"/>
    <property type="match status" value="1"/>
</dbReference>
<dbReference type="SUPFAM" id="SSF51735">
    <property type="entry name" value="NAD(P)-binding Rossmann-fold domains"/>
    <property type="match status" value="1"/>
</dbReference>
<evidence type="ECO:0000259" key="3">
    <source>
        <dbReference type="Pfam" id="PF01408"/>
    </source>
</evidence>
<dbReference type="InterPro" id="IPR000683">
    <property type="entry name" value="Gfo/Idh/MocA-like_OxRdtase_N"/>
</dbReference>
<reference evidence="5" key="1">
    <citation type="submission" date="2023-09" db="EMBL/GenBank/DDBJ databases">
        <title>Paucibacter sp. APW11 Genome sequencing and assembly.</title>
        <authorList>
            <person name="Kim I."/>
        </authorList>
    </citation>
    <scope>NUCLEOTIDE SEQUENCE</scope>
    <source>
        <strain evidence="5">APW11</strain>
    </source>
</reference>
<dbReference type="InterPro" id="IPR036291">
    <property type="entry name" value="NAD(P)-bd_dom_sf"/>
</dbReference>
<dbReference type="PANTHER" id="PTHR22604:SF105">
    <property type="entry name" value="TRANS-1,2-DIHYDROBENZENE-1,2-DIOL DEHYDROGENASE"/>
    <property type="match status" value="1"/>
</dbReference>
<evidence type="ECO:0000313" key="6">
    <source>
        <dbReference type="Proteomes" id="UP001246372"/>
    </source>
</evidence>
<feature type="domain" description="Gfo/Idh/MocA-like oxidoreductase N-terminal" evidence="3">
    <location>
        <begin position="5"/>
        <end position="121"/>
    </location>
</feature>